<evidence type="ECO:0000313" key="7">
    <source>
        <dbReference type="EMBL" id="CAB4861706.1"/>
    </source>
</evidence>
<dbReference type="InterPro" id="IPR001128">
    <property type="entry name" value="Cyt_P450"/>
</dbReference>
<accession>A0A6J7CUY1</accession>
<evidence type="ECO:0000256" key="4">
    <source>
        <dbReference type="ARBA" id="ARBA00023002"/>
    </source>
</evidence>
<dbReference type="InterPro" id="IPR002397">
    <property type="entry name" value="Cyt_P450_B"/>
</dbReference>
<dbReference type="Pfam" id="PF00067">
    <property type="entry name" value="p450"/>
    <property type="match status" value="1"/>
</dbReference>
<dbReference type="GO" id="GO:0006707">
    <property type="term" value="P:cholesterol catabolic process"/>
    <property type="evidence" value="ECO:0007669"/>
    <property type="project" value="TreeGrafter"/>
</dbReference>
<dbReference type="Gene3D" id="1.10.630.10">
    <property type="entry name" value="Cytochrome P450"/>
    <property type="match status" value="1"/>
</dbReference>
<dbReference type="EMBL" id="CAFBLP010000004">
    <property type="protein sequence ID" value="CAB4861706.1"/>
    <property type="molecule type" value="Genomic_DNA"/>
</dbReference>
<dbReference type="GO" id="GO:0008395">
    <property type="term" value="F:steroid hydroxylase activity"/>
    <property type="evidence" value="ECO:0007669"/>
    <property type="project" value="TreeGrafter"/>
</dbReference>
<evidence type="ECO:0000256" key="5">
    <source>
        <dbReference type="ARBA" id="ARBA00023004"/>
    </source>
</evidence>
<sequence length="401" mass="45106">MSTVSQSVVGGDRLVVDLLDPDFYCTNPHDAWAWMRANEPVYRDHRNGLWGISRHADLMEVERRSSVFLSGQGYRAIWNPDEINMIAQDDPAHRQQRMLVQHKFTRSAVADRRVEIDVLVAELIDNVIADGECDLVDAISGQLPARLTCRLLGYPESMWRELKSWSERLMRIDMRERDGHIFTEFVDANMEFVGALGEIAKDKVGCPADDLISIWLHSQVDGRPLSPAAIVHEVGLFISGGAETTRTAISHGVREFCNHPDQWEAMAADPSLVPLAVEEVLRWVTPLNNMFRRAGADAEINGTQIARGDRIVLLYPSANRDEGVFDDPYTFDIRRNPNPQIAFGFGTHLCLGNNLARATLQSLFTQLSARITQLRPITEPDVESNIFARAVRSFQLGFVAR</sequence>
<proteinExistence type="inferred from homology"/>
<protein>
    <submittedName>
        <fullName evidence="7">Unannotated protein</fullName>
    </submittedName>
</protein>
<dbReference type="GO" id="GO:0005506">
    <property type="term" value="F:iron ion binding"/>
    <property type="evidence" value="ECO:0007669"/>
    <property type="project" value="InterPro"/>
</dbReference>
<dbReference type="InterPro" id="IPR017972">
    <property type="entry name" value="Cyt_P450_CS"/>
</dbReference>
<evidence type="ECO:0000256" key="2">
    <source>
        <dbReference type="ARBA" id="ARBA00022617"/>
    </source>
</evidence>
<dbReference type="AlphaFoldDB" id="A0A6J7CUY1"/>
<dbReference type="FunFam" id="1.10.630.10:FF:000018">
    <property type="entry name" value="Cytochrome P450 monooxygenase"/>
    <property type="match status" value="1"/>
</dbReference>
<dbReference type="SUPFAM" id="SSF48264">
    <property type="entry name" value="Cytochrome P450"/>
    <property type="match status" value="1"/>
</dbReference>
<organism evidence="7">
    <name type="scientific">freshwater metagenome</name>
    <dbReference type="NCBI Taxonomy" id="449393"/>
    <lineage>
        <taxon>unclassified sequences</taxon>
        <taxon>metagenomes</taxon>
        <taxon>ecological metagenomes</taxon>
    </lineage>
</organism>
<dbReference type="PRINTS" id="PR00359">
    <property type="entry name" value="BP450"/>
</dbReference>
<evidence type="ECO:0000256" key="6">
    <source>
        <dbReference type="ARBA" id="ARBA00023033"/>
    </source>
</evidence>
<dbReference type="PANTHER" id="PTHR46696">
    <property type="entry name" value="P450, PUTATIVE (EUROFUNG)-RELATED"/>
    <property type="match status" value="1"/>
</dbReference>
<keyword evidence="4" id="KW-0560">Oxidoreductase</keyword>
<evidence type="ECO:0000256" key="3">
    <source>
        <dbReference type="ARBA" id="ARBA00022723"/>
    </source>
</evidence>
<comment type="similarity">
    <text evidence="1">Belongs to the cytochrome P450 family.</text>
</comment>
<dbReference type="GO" id="GO:0020037">
    <property type="term" value="F:heme binding"/>
    <property type="evidence" value="ECO:0007669"/>
    <property type="project" value="InterPro"/>
</dbReference>
<name>A0A6J7CUY1_9ZZZZ</name>
<dbReference type="InterPro" id="IPR036396">
    <property type="entry name" value="Cyt_P450_sf"/>
</dbReference>
<keyword evidence="5" id="KW-0408">Iron</keyword>
<keyword evidence="3" id="KW-0479">Metal-binding</keyword>
<keyword evidence="6" id="KW-0503">Monooxygenase</keyword>
<evidence type="ECO:0000256" key="1">
    <source>
        <dbReference type="ARBA" id="ARBA00010617"/>
    </source>
</evidence>
<dbReference type="PANTHER" id="PTHR46696:SF4">
    <property type="entry name" value="BIOTIN BIOSYNTHESIS CYTOCHROME P450"/>
    <property type="match status" value="1"/>
</dbReference>
<gene>
    <name evidence="7" type="ORF">UFOPK3376_00305</name>
</gene>
<reference evidence="7" key="1">
    <citation type="submission" date="2020-05" db="EMBL/GenBank/DDBJ databases">
        <authorList>
            <person name="Chiriac C."/>
            <person name="Salcher M."/>
            <person name="Ghai R."/>
            <person name="Kavagutti S V."/>
        </authorList>
    </citation>
    <scope>NUCLEOTIDE SEQUENCE</scope>
</reference>
<dbReference type="PROSITE" id="PS00086">
    <property type="entry name" value="CYTOCHROME_P450"/>
    <property type="match status" value="1"/>
</dbReference>
<dbReference type="GO" id="GO:0036199">
    <property type="term" value="F:cholest-4-en-3-one 26-monooxygenase activity"/>
    <property type="evidence" value="ECO:0007669"/>
    <property type="project" value="TreeGrafter"/>
</dbReference>
<keyword evidence="2" id="KW-0349">Heme</keyword>